<evidence type="ECO:0000256" key="1">
    <source>
        <dbReference type="ARBA" id="ARBA00004370"/>
    </source>
</evidence>
<dbReference type="Pfam" id="PF03188">
    <property type="entry name" value="Cytochrom_B561"/>
    <property type="match status" value="1"/>
</dbReference>
<dbReference type="Proteomes" id="UP000663853">
    <property type="component" value="Unassembled WGS sequence"/>
</dbReference>
<proteinExistence type="predicted"/>
<keyword evidence="5 8" id="KW-1133">Transmembrane helix</keyword>
<evidence type="ECO:0000256" key="8">
    <source>
        <dbReference type="SAM" id="Phobius"/>
    </source>
</evidence>
<gene>
    <name evidence="10" type="ORF">RDB_LOCUS94276</name>
</gene>
<feature type="domain" description="Cytochrome b561" evidence="9">
    <location>
        <begin position="103"/>
        <end position="154"/>
    </location>
</feature>
<evidence type="ECO:0000256" key="2">
    <source>
        <dbReference type="ARBA" id="ARBA00022448"/>
    </source>
</evidence>
<feature type="transmembrane region" description="Helical" evidence="8">
    <location>
        <begin position="131"/>
        <end position="152"/>
    </location>
</feature>
<keyword evidence="3 8" id="KW-0812">Transmembrane</keyword>
<feature type="transmembrane region" description="Helical" evidence="8">
    <location>
        <begin position="44"/>
        <end position="63"/>
    </location>
</feature>
<keyword evidence="4" id="KW-0249">Electron transport</keyword>
<evidence type="ECO:0000313" key="11">
    <source>
        <dbReference type="Proteomes" id="UP000663853"/>
    </source>
</evidence>
<evidence type="ECO:0000313" key="10">
    <source>
        <dbReference type="EMBL" id="CAE6484978.1"/>
    </source>
</evidence>
<comment type="subcellular location">
    <subcellularLocation>
        <location evidence="1">Membrane</location>
    </subcellularLocation>
</comment>
<keyword evidence="2" id="KW-0813">Transport</keyword>
<organism evidence="10 11">
    <name type="scientific">Rhizoctonia solani</name>
    <dbReference type="NCBI Taxonomy" id="456999"/>
    <lineage>
        <taxon>Eukaryota</taxon>
        <taxon>Fungi</taxon>
        <taxon>Dikarya</taxon>
        <taxon>Basidiomycota</taxon>
        <taxon>Agaricomycotina</taxon>
        <taxon>Agaricomycetes</taxon>
        <taxon>Cantharellales</taxon>
        <taxon>Ceratobasidiaceae</taxon>
        <taxon>Rhizoctonia</taxon>
    </lineage>
</organism>
<feature type="non-terminal residue" evidence="10">
    <location>
        <position position="1"/>
    </location>
</feature>
<reference evidence="10" key="1">
    <citation type="submission" date="2021-01" db="EMBL/GenBank/DDBJ databases">
        <authorList>
            <person name="Kaushik A."/>
        </authorList>
    </citation>
    <scope>NUCLEOTIDE SEQUENCE</scope>
    <source>
        <strain evidence="10">AG6-10EEA</strain>
    </source>
</reference>
<evidence type="ECO:0000256" key="4">
    <source>
        <dbReference type="ARBA" id="ARBA00022982"/>
    </source>
</evidence>
<name>A0A8H3CKK5_9AGAM</name>
<evidence type="ECO:0000256" key="6">
    <source>
        <dbReference type="ARBA" id="ARBA00023136"/>
    </source>
</evidence>
<evidence type="ECO:0000256" key="5">
    <source>
        <dbReference type="ARBA" id="ARBA00022989"/>
    </source>
</evidence>
<dbReference type="AlphaFoldDB" id="A0A8H3CKK5"/>
<dbReference type="GO" id="GO:0016020">
    <property type="term" value="C:membrane"/>
    <property type="evidence" value="ECO:0007669"/>
    <property type="project" value="UniProtKB-SubCell"/>
</dbReference>
<dbReference type="InterPro" id="IPR006593">
    <property type="entry name" value="Cyt_b561/ferric_Rdtase_TM"/>
</dbReference>
<feature type="region of interest" description="Disordered" evidence="7">
    <location>
        <begin position="1"/>
        <end position="23"/>
    </location>
</feature>
<evidence type="ECO:0000256" key="3">
    <source>
        <dbReference type="ARBA" id="ARBA00022692"/>
    </source>
</evidence>
<dbReference type="Gene3D" id="1.20.120.1770">
    <property type="match status" value="1"/>
</dbReference>
<sequence>MNGRDVERQALLPPPHTRQDSDVHHQAVDSVLQRQELRPHDPPLWGLATISLLVMVSYTWYTVYLHTDSTNLSYFVVHPPLQTAAVLAFAMGVMTLQPTLSAASKEAGSAAVYVHKEKMGWGHFASLHSRFGLASLILLVIQAMVGAASLWGKGLIVGGEER</sequence>
<accession>A0A8H3CKK5</accession>
<protein>
    <recommendedName>
        <fullName evidence="9">Cytochrome b561 domain-containing protein</fullName>
    </recommendedName>
</protein>
<evidence type="ECO:0000259" key="9">
    <source>
        <dbReference type="Pfam" id="PF03188"/>
    </source>
</evidence>
<keyword evidence="6 8" id="KW-0472">Membrane</keyword>
<comment type="caution">
    <text evidence="10">The sequence shown here is derived from an EMBL/GenBank/DDBJ whole genome shotgun (WGS) entry which is preliminary data.</text>
</comment>
<dbReference type="EMBL" id="CAJMXA010002659">
    <property type="protein sequence ID" value="CAE6484978.1"/>
    <property type="molecule type" value="Genomic_DNA"/>
</dbReference>
<feature type="transmembrane region" description="Helical" evidence="8">
    <location>
        <begin position="75"/>
        <end position="96"/>
    </location>
</feature>
<evidence type="ECO:0000256" key="7">
    <source>
        <dbReference type="SAM" id="MobiDB-lite"/>
    </source>
</evidence>